<keyword evidence="3" id="KW-1185">Reference proteome</keyword>
<dbReference type="RefSeq" id="WP_143426723.1">
    <property type="nucleotide sequence ID" value="NZ_JACHXB010000002.1"/>
</dbReference>
<proteinExistence type="predicted"/>
<feature type="signal peptide" evidence="1">
    <location>
        <begin position="1"/>
        <end position="30"/>
    </location>
</feature>
<dbReference type="Pfam" id="PF04314">
    <property type="entry name" value="PCuAC"/>
    <property type="match status" value="1"/>
</dbReference>
<name>A0A285EHR3_9ACTN</name>
<evidence type="ECO:0008006" key="4">
    <source>
        <dbReference type="Google" id="ProtNLM"/>
    </source>
</evidence>
<dbReference type="EMBL" id="OBDO01000011">
    <property type="protein sequence ID" value="SNX98537.1"/>
    <property type="molecule type" value="Genomic_DNA"/>
</dbReference>
<reference evidence="2 3" key="1">
    <citation type="submission" date="2017-09" db="EMBL/GenBank/DDBJ databases">
        <authorList>
            <person name="Ehlers B."/>
            <person name="Leendertz F.H."/>
        </authorList>
    </citation>
    <scope>NUCLEOTIDE SEQUENCE [LARGE SCALE GENOMIC DNA]</scope>
    <source>
        <strain evidence="2 3">DSM 46844</strain>
    </source>
</reference>
<dbReference type="OrthoDB" id="5188797at2"/>
<dbReference type="AlphaFoldDB" id="A0A285EHR3"/>
<evidence type="ECO:0000313" key="2">
    <source>
        <dbReference type="EMBL" id="SNX98537.1"/>
    </source>
</evidence>
<organism evidence="2 3">
    <name type="scientific">Geodermatophilus sabuli</name>
    <dbReference type="NCBI Taxonomy" id="1564158"/>
    <lineage>
        <taxon>Bacteria</taxon>
        <taxon>Bacillati</taxon>
        <taxon>Actinomycetota</taxon>
        <taxon>Actinomycetes</taxon>
        <taxon>Geodermatophilales</taxon>
        <taxon>Geodermatophilaceae</taxon>
        <taxon>Geodermatophilus</taxon>
    </lineage>
</organism>
<feature type="chain" id="PRO_5038836862" description="Copper chaperone PCu(A)C" evidence="1">
    <location>
        <begin position="31"/>
        <end position="172"/>
    </location>
</feature>
<evidence type="ECO:0000256" key="1">
    <source>
        <dbReference type="SAM" id="SignalP"/>
    </source>
</evidence>
<dbReference type="SUPFAM" id="SSF110087">
    <property type="entry name" value="DR1885-like metal-binding protein"/>
    <property type="match status" value="1"/>
</dbReference>
<sequence>MRHPGPPRPPRCGRWVVLLAAGILMLAGCAAGNDAETAQETPDVAGVDGTVGRVALDDVFLDAEDTVAAGAAVPLRGVLTNDAEEADRLVGVTTPAARSVQLLDASGQVSPAGIELPAGGQVEAVTDTVRMQLEGVTEPIAPTDTVRVTFTFETAGEVALDVPVAPGPGPVD</sequence>
<dbReference type="Gene3D" id="2.60.40.1890">
    <property type="entry name" value="PCu(A)C copper chaperone"/>
    <property type="match status" value="1"/>
</dbReference>
<evidence type="ECO:0000313" key="3">
    <source>
        <dbReference type="Proteomes" id="UP000219514"/>
    </source>
</evidence>
<dbReference type="InterPro" id="IPR036182">
    <property type="entry name" value="PCuAC_sf"/>
</dbReference>
<protein>
    <recommendedName>
        <fullName evidence="4">Copper chaperone PCu(A)C</fullName>
    </recommendedName>
</protein>
<dbReference type="Proteomes" id="UP000219514">
    <property type="component" value="Unassembled WGS sequence"/>
</dbReference>
<gene>
    <name evidence="2" type="ORF">SAMN06893097_11151</name>
</gene>
<keyword evidence="1" id="KW-0732">Signal</keyword>
<dbReference type="InterPro" id="IPR007410">
    <property type="entry name" value="LpqE-like"/>
</dbReference>
<accession>A0A285EHR3</accession>
<dbReference type="PROSITE" id="PS51257">
    <property type="entry name" value="PROKAR_LIPOPROTEIN"/>
    <property type="match status" value="1"/>
</dbReference>